<protein>
    <submittedName>
        <fullName evidence="1">Uncharacterized protein</fullName>
    </submittedName>
</protein>
<name>A0A0B7BNC2_9EUPU</name>
<gene>
    <name evidence="1" type="primary">ORF197558</name>
</gene>
<accession>A0A0B7BNC2</accession>
<dbReference type="AlphaFoldDB" id="A0A0B7BNC2"/>
<evidence type="ECO:0000313" key="1">
    <source>
        <dbReference type="EMBL" id="CEK93851.1"/>
    </source>
</evidence>
<sequence length="53" mass="6284">MLRYSNIFQIFNTPMRNVNDCLLQFHSLEKKQLPITSVKHILKTPKVELIDKV</sequence>
<dbReference type="EMBL" id="HACG01046986">
    <property type="protein sequence ID" value="CEK93851.1"/>
    <property type="molecule type" value="Transcribed_RNA"/>
</dbReference>
<reference evidence="1" key="1">
    <citation type="submission" date="2014-12" db="EMBL/GenBank/DDBJ databases">
        <title>Insight into the proteome of Arion vulgaris.</title>
        <authorList>
            <person name="Aradska J."/>
            <person name="Bulat T."/>
            <person name="Smidak R."/>
            <person name="Sarate P."/>
            <person name="Gangsoo J."/>
            <person name="Sialana F."/>
            <person name="Bilban M."/>
            <person name="Lubec G."/>
        </authorList>
    </citation>
    <scope>NUCLEOTIDE SEQUENCE</scope>
    <source>
        <tissue evidence="1">Skin</tissue>
    </source>
</reference>
<organism evidence="1">
    <name type="scientific">Arion vulgaris</name>
    <dbReference type="NCBI Taxonomy" id="1028688"/>
    <lineage>
        <taxon>Eukaryota</taxon>
        <taxon>Metazoa</taxon>
        <taxon>Spiralia</taxon>
        <taxon>Lophotrochozoa</taxon>
        <taxon>Mollusca</taxon>
        <taxon>Gastropoda</taxon>
        <taxon>Heterobranchia</taxon>
        <taxon>Euthyneura</taxon>
        <taxon>Panpulmonata</taxon>
        <taxon>Eupulmonata</taxon>
        <taxon>Stylommatophora</taxon>
        <taxon>Helicina</taxon>
        <taxon>Arionoidea</taxon>
        <taxon>Arionidae</taxon>
        <taxon>Arion</taxon>
    </lineage>
</organism>
<proteinExistence type="predicted"/>